<evidence type="ECO:0000313" key="1">
    <source>
        <dbReference type="EMBL" id="POM74941.1"/>
    </source>
</evidence>
<dbReference type="AlphaFoldDB" id="A0A2P4YAW5"/>
<dbReference type="EMBL" id="NCKW01004227">
    <property type="protein sequence ID" value="POM74941.1"/>
    <property type="molecule type" value="Genomic_DNA"/>
</dbReference>
<sequence length="221" mass="24878">LIFMHCSAFIMPVIIREFPSLMNIELWNITLVRWGEEAAVSAKLHPMLLCIFFSLVNLTSVPSGIIQTDLPEHLTDLEFSRTCLPLLEATRSRFVVPVLSELSLIGNNIEMIPDHTFATGSPSFYYDLALSHNPLRQLPAMNLNVSIFNLALEFTRLTDLPAWININIRVSLSLGGSPLCDCSSVSLPKFARCGHDHQSWDPIGKERYPRELVEPFRSLNA</sequence>
<dbReference type="Proteomes" id="UP000237271">
    <property type="component" value="Unassembled WGS sequence"/>
</dbReference>
<name>A0A2P4YAW5_9STRA</name>
<evidence type="ECO:0008006" key="3">
    <source>
        <dbReference type="Google" id="ProtNLM"/>
    </source>
</evidence>
<dbReference type="SUPFAM" id="SSF52058">
    <property type="entry name" value="L domain-like"/>
    <property type="match status" value="1"/>
</dbReference>
<dbReference type="Gene3D" id="3.80.10.10">
    <property type="entry name" value="Ribonuclease Inhibitor"/>
    <property type="match status" value="1"/>
</dbReference>
<comment type="caution">
    <text evidence="1">The sequence shown here is derived from an EMBL/GenBank/DDBJ whole genome shotgun (WGS) entry which is preliminary data.</text>
</comment>
<reference evidence="1 2" key="1">
    <citation type="journal article" date="2017" name="Genome Biol. Evol.">
        <title>Phytophthora megakarya and P. palmivora, closely related causal agents of cacao black pod rot, underwent increases in genome sizes and gene numbers by different mechanisms.</title>
        <authorList>
            <person name="Ali S.S."/>
            <person name="Shao J."/>
            <person name="Lary D.J."/>
            <person name="Kronmiller B."/>
            <person name="Shen D."/>
            <person name="Strem M.D."/>
            <person name="Amoako-Attah I."/>
            <person name="Akrofi A.Y."/>
            <person name="Begoude B.A."/>
            <person name="Ten Hoopen G.M."/>
            <person name="Coulibaly K."/>
            <person name="Kebe B.I."/>
            <person name="Melnick R.L."/>
            <person name="Guiltinan M.J."/>
            <person name="Tyler B.M."/>
            <person name="Meinhardt L.W."/>
            <person name="Bailey B.A."/>
        </authorList>
    </citation>
    <scope>NUCLEOTIDE SEQUENCE [LARGE SCALE GENOMIC DNA]</scope>
    <source>
        <strain evidence="2">sbr112.9</strain>
    </source>
</reference>
<proteinExistence type="predicted"/>
<dbReference type="OrthoDB" id="70344at2759"/>
<dbReference type="InterPro" id="IPR032675">
    <property type="entry name" value="LRR_dom_sf"/>
</dbReference>
<organism evidence="1 2">
    <name type="scientific">Phytophthora palmivora</name>
    <dbReference type="NCBI Taxonomy" id="4796"/>
    <lineage>
        <taxon>Eukaryota</taxon>
        <taxon>Sar</taxon>
        <taxon>Stramenopiles</taxon>
        <taxon>Oomycota</taxon>
        <taxon>Peronosporomycetes</taxon>
        <taxon>Peronosporales</taxon>
        <taxon>Peronosporaceae</taxon>
        <taxon>Phytophthora</taxon>
    </lineage>
</organism>
<gene>
    <name evidence="1" type="ORF">PHPALM_8016</name>
</gene>
<keyword evidence="2" id="KW-1185">Reference proteome</keyword>
<evidence type="ECO:0000313" key="2">
    <source>
        <dbReference type="Proteomes" id="UP000237271"/>
    </source>
</evidence>
<feature type="non-terminal residue" evidence="1">
    <location>
        <position position="1"/>
    </location>
</feature>
<protein>
    <recommendedName>
        <fullName evidence="3">TKL protein kinase</fullName>
    </recommendedName>
</protein>
<accession>A0A2P4YAW5</accession>